<gene>
    <name evidence="1" type="ORF">OUZ56_020532</name>
</gene>
<sequence length="95" mass="10746">MMNMIAQIGKMALSFFKQCLPLGSEDLETSMLILSCQKILKGIVSDYQNHLQDTVIFSHMEHGIQFCYSEEITNLQLAIENAVENEKPYSSLTLS</sequence>
<dbReference type="Proteomes" id="UP001234178">
    <property type="component" value="Unassembled WGS sequence"/>
</dbReference>
<dbReference type="EMBL" id="JAOYFB010000003">
    <property type="protein sequence ID" value="KAK4011415.1"/>
    <property type="molecule type" value="Genomic_DNA"/>
</dbReference>
<evidence type="ECO:0000313" key="1">
    <source>
        <dbReference type="EMBL" id="KAK4011415.1"/>
    </source>
</evidence>
<proteinExistence type="predicted"/>
<comment type="caution">
    <text evidence="1">The sequence shown here is derived from an EMBL/GenBank/DDBJ whole genome shotgun (WGS) entry which is preliminary data.</text>
</comment>
<reference evidence="1 2" key="1">
    <citation type="journal article" date="2023" name="Nucleic Acids Res.">
        <title>The hologenome of Daphnia magna reveals possible DNA methylation and microbiome-mediated evolution of the host genome.</title>
        <authorList>
            <person name="Chaturvedi A."/>
            <person name="Li X."/>
            <person name="Dhandapani V."/>
            <person name="Marshall H."/>
            <person name="Kissane S."/>
            <person name="Cuenca-Cambronero M."/>
            <person name="Asole G."/>
            <person name="Calvet F."/>
            <person name="Ruiz-Romero M."/>
            <person name="Marangio P."/>
            <person name="Guigo R."/>
            <person name="Rago D."/>
            <person name="Mirbahai L."/>
            <person name="Eastwood N."/>
            <person name="Colbourne J.K."/>
            <person name="Zhou J."/>
            <person name="Mallon E."/>
            <person name="Orsini L."/>
        </authorList>
    </citation>
    <scope>NUCLEOTIDE SEQUENCE [LARGE SCALE GENOMIC DNA]</scope>
    <source>
        <strain evidence="1">LRV0_1</strain>
    </source>
</reference>
<evidence type="ECO:0000313" key="2">
    <source>
        <dbReference type="Proteomes" id="UP001234178"/>
    </source>
</evidence>
<name>A0ABQ9ZER2_9CRUS</name>
<accession>A0ABQ9ZER2</accession>
<keyword evidence="2" id="KW-1185">Reference proteome</keyword>
<organism evidence="1 2">
    <name type="scientific">Daphnia magna</name>
    <dbReference type="NCBI Taxonomy" id="35525"/>
    <lineage>
        <taxon>Eukaryota</taxon>
        <taxon>Metazoa</taxon>
        <taxon>Ecdysozoa</taxon>
        <taxon>Arthropoda</taxon>
        <taxon>Crustacea</taxon>
        <taxon>Branchiopoda</taxon>
        <taxon>Diplostraca</taxon>
        <taxon>Cladocera</taxon>
        <taxon>Anomopoda</taxon>
        <taxon>Daphniidae</taxon>
        <taxon>Daphnia</taxon>
    </lineage>
</organism>
<protein>
    <submittedName>
        <fullName evidence="1">Uncharacterized protein</fullName>
    </submittedName>
</protein>